<reference evidence="4 5" key="1">
    <citation type="journal article" date="2024" name="Plant J.">
        <title>Genome sequences and population genomics reveal climatic adaptation and genomic divergence between two closely related sweetgum species.</title>
        <authorList>
            <person name="Xu W.Q."/>
            <person name="Ren C.Q."/>
            <person name="Zhang X.Y."/>
            <person name="Comes H.P."/>
            <person name="Liu X.H."/>
            <person name="Li Y.G."/>
            <person name="Kettle C.J."/>
            <person name="Jalonen R."/>
            <person name="Gaisberger H."/>
            <person name="Ma Y.Z."/>
            <person name="Qiu Y.X."/>
        </authorList>
    </citation>
    <scope>NUCLEOTIDE SEQUENCE [LARGE SCALE GENOMIC DNA]</scope>
    <source>
        <strain evidence="4">Hangzhou</strain>
    </source>
</reference>
<gene>
    <name evidence="4" type="ORF">L1049_010545</name>
</gene>
<feature type="compositionally biased region" description="Basic and acidic residues" evidence="2">
    <location>
        <begin position="311"/>
        <end position="332"/>
    </location>
</feature>
<protein>
    <recommendedName>
        <fullName evidence="3">RING-type domain-containing protein</fullName>
    </recommendedName>
</protein>
<evidence type="ECO:0000313" key="5">
    <source>
        <dbReference type="Proteomes" id="UP001415857"/>
    </source>
</evidence>
<feature type="region of interest" description="Disordered" evidence="2">
    <location>
        <begin position="189"/>
        <end position="270"/>
    </location>
</feature>
<evidence type="ECO:0000313" key="4">
    <source>
        <dbReference type="EMBL" id="KAK9268105.1"/>
    </source>
</evidence>
<sequence>MASSQVELASSSPFGCVLKDHNQRNRCREGNARAATFQKNLKDLVRDHLHTCISISSSLDENSPCGQTDNPNNPSPWVGDQRRLKNIHPCLQFMSNTNSNTNTREESSGISPRQSRILDRWAARQAREMVSTIERQTHEAELLALSNSQTISLSRSNSEAQSETSAVLPNVGASSLVQMWEARLNRSSNLNINPTVDGRRANSGLSNTENASSASRASEVCDSADERFEEAPRGHENSFGDWESDDRMAPPSDPPSSWHGRDEEDAGESERNRIADIIRRLTLANGTQNSCSDDSEPHDEQQPSLNGSPSGEREHASVSDHAEQRRIRERSSVFDQVEPQPAFLHSISMPRIGERSSAFDPVEQRRFSQLGSSPRLRGRQAFNDLLAQMERDRQRELETLVERRAVSRFPQRGRIQSMLRLRFLQRALAVEDRQRSHSTASELNHRPQGSTITLLRERFNTGVEHGGMVTAPSIEADLRSPHTEIVNNSQELENSSTLNLLSEDNHHLEVDTNMLQSTPTAQHLELYASEDLHEDASLTSDVTWQETSFEASNLDTQDTADNGWDGNVTEEEQEVNNQQLIGTNYDWFSDISRPRRYWESRRQSWYEEMLDTNSQNEEIRQLLERRRVSTCLSSDFRQRMDQLMMSRMHQQMHPGGNQEEEEQDDGGSQERMDQLMSFLQRHRHQVGILKFLVSEIMSLHSQEMELICDLRGHMEQLHYEMSELRKSIKSCMNMQMKMQHSIKQEVYSVREEGKKSLNGEPRRGICCICYEMPVDSLLYSISCTHHVQISSMVSFRCGHMCTCLRCAHELQWSSGKCPICRAPIVDVVRAYADS</sequence>
<comment type="caution">
    <text evidence="4">The sequence shown here is derived from an EMBL/GenBank/DDBJ whole genome shotgun (WGS) entry which is preliminary data.</text>
</comment>
<evidence type="ECO:0000259" key="3">
    <source>
        <dbReference type="PROSITE" id="PS50089"/>
    </source>
</evidence>
<name>A0AAP0N7W4_LIQFO</name>
<feature type="compositionally biased region" description="Polar residues" evidence="2">
    <location>
        <begin position="203"/>
        <end position="216"/>
    </location>
</feature>
<dbReference type="InterPro" id="IPR013083">
    <property type="entry name" value="Znf_RING/FYVE/PHD"/>
</dbReference>
<feature type="region of interest" description="Disordered" evidence="2">
    <location>
        <begin position="95"/>
        <end position="114"/>
    </location>
</feature>
<feature type="compositionally biased region" description="Polar residues" evidence="2">
    <location>
        <begin position="58"/>
        <end position="72"/>
    </location>
</feature>
<dbReference type="InterPro" id="IPR001841">
    <property type="entry name" value="Znf_RING"/>
</dbReference>
<dbReference type="Pfam" id="PF13920">
    <property type="entry name" value="zf-C3HC4_3"/>
    <property type="match status" value="1"/>
</dbReference>
<dbReference type="SUPFAM" id="SSF57850">
    <property type="entry name" value="RING/U-box"/>
    <property type="match status" value="1"/>
</dbReference>
<keyword evidence="1" id="KW-0862">Zinc</keyword>
<dbReference type="PANTHER" id="PTHR47820:SF3">
    <property type="entry name" value="OS07G0499800 PROTEIN"/>
    <property type="match status" value="1"/>
</dbReference>
<feature type="region of interest" description="Disordered" evidence="2">
    <location>
        <begin position="58"/>
        <end position="78"/>
    </location>
</feature>
<feature type="region of interest" description="Disordered" evidence="2">
    <location>
        <begin position="648"/>
        <end position="670"/>
    </location>
</feature>
<organism evidence="4 5">
    <name type="scientific">Liquidambar formosana</name>
    <name type="common">Formosan gum</name>
    <dbReference type="NCBI Taxonomy" id="63359"/>
    <lineage>
        <taxon>Eukaryota</taxon>
        <taxon>Viridiplantae</taxon>
        <taxon>Streptophyta</taxon>
        <taxon>Embryophyta</taxon>
        <taxon>Tracheophyta</taxon>
        <taxon>Spermatophyta</taxon>
        <taxon>Magnoliopsida</taxon>
        <taxon>eudicotyledons</taxon>
        <taxon>Gunneridae</taxon>
        <taxon>Pentapetalae</taxon>
        <taxon>Saxifragales</taxon>
        <taxon>Altingiaceae</taxon>
        <taxon>Liquidambar</taxon>
    </lineage>
</organism>
<keyword evidence="1" id="KW-0863">Zinc-finger</keyword>
<evidence type="ECO:0000256" key="1">
    <source>
        <dbReference type="PROSITE-ProRule" id="PRU00175"/>
    </source>
</evidence>
<feature type="domain" description="RING-type" evidence="3">
    <location>
        <begin position="766"/>
        <end position="821"/>
    </location>
</feature>
<dbReference type="Gene3D" id="3.30.40.10">
    <property type="entry name" value="Zinc/RING finger domain, C3HC4 (zinc finger)"/>
    <property type="match status" value="1"/>
</dbReference>
<dbReference type="PANTHER" id="PTHR47820">
    <property type="entry name" value="BNAC05G24000D PROTEIN"/>
    <property type="match status" value="1"/>
</dbReference>
<dbReference type="CDD" id="cd16647">
    <property type="entry name" value="mRING-HC-C3HC5_NEU1"/>
    <property type="match status" value="1"/>
</dbReference>
<feature type="compositionally biased region" description="Basic and acidic residues" evidence="2">
    <location>
        <begin position="224"/>
        <end position="238"/>
    </location>
</feature>
<evidence type="ECO:0000256" key="2">
    <source>
        <dbReference type="SAM" id="MobiDB-lite"/>
    </source>
</evidence>
<dbReference type="PROSITE" id="PS50089">
    <property type="entry name" value="ZF_RING_2"/>
    <property type="match status" value="1"/>
</dbReference>
<feature type="region of interest" description="Disordered" evidence="2">
    <location>
        <begin position="287"/>
        <end position="349"/>
    </location>
</feature>
<dbReference type="GO" id="GO:0008270">
    <property type="term" value="F:zinc ion binding"/>
    <property type="evidence" value="ECO:0007669"/>
    <property type="project" value="UniProtKB-KW"/>
</dbReference>
<proteinExistence type="predicted"/>
<dbReference type="AlphaFoldDB" id="A0AAP0N7W4"/>
<feature type="compositionally biased region" description="Acidic residues" evidence="2">
    <location>
        <begin position="658"/>
        <end position="667"/>
    </location>
</feature>
<dbReference type="Proteomes" id="UP001415857">
    <property type="component" value="Unassembled WGS sequence"/>
</dbReference>
<dbReference type="EMBL" id="JBBPBK010000016">
    <property type="protein sequence ID" value="KAK9268105.1"/>
    <property type="molecule type" value="Genomic_DNA"/>
</dbReference>
<keyword evidence="5" id="KW-1185">Reference proteome</keyword>
<keyword evidence="1" id="KW-0479">Metal-binding</keyword>
<accession>A0AAP0N7W4</accession>